<proteinExistence type="predicted"/>
<evidence type="ECO:0000313" key="2">
    <source>
        <dbReference type="Proteomes" id="UP000887572"/>
    </source>
</evidence>
<sequence>MWIDLVLDVLVIVLELRILLSASRNFFAFGGGALLPNGLQDDIVERCVHASPALNITALMFAAPKFHIPVGVEHVEDVQASFMLKFLLTQLAQTQLAQTQLAQTQLAPRRSWPDAVGPDAVGQTQLTRFDQKAVYDALFDDRHQSSALTELYT</sequence>
<keyword evidence="1" id="KW-0732">Signal</keyword>
<name>A0A914HQI8_GLORO</name>
<evidence type="ECO:0000313" key="3">
    <source>
        <dbReference type="WBParaSite" id="Gr19_v10_g3721.t1"/>
    </source>
</evidence>
<dbReference type="WBParaSite" id="Gr19_v10_g3721.t1">
    <property type="protein sequence ID" value="Gr19_v10_g3721.t1"/>
    <property type="gene ID" value="Gr19_v10_g3721"/>
</dbReference>
<keyword evidence="2" id="KW-1185">Reference proteome</keyword>
<dbReference type="AlphaFoldDB" id="A0A914HQI8"/>
<organism evidence="2 3">
    <name type="scientific">Globodera rostochiensis</name>
    <name type="common">Golden nematode worm</name>
    <name type="synonym">Heterodera rostochiensis</name>
    <dbReference type="NCBI Taxonomy" id="31243"/>
    <lineage>
        <taxon>Eukaryota</taxon>
        <taxon>Metazoa</taxon>
        <taxon>Ecdysozoa</taxon>
        <taxon>Nematoda</taxon>
        <taxon>Chromadorea</taxon>
        <taxon>Rhabditida</taxon>
        <taxon>Tylenchina</taxon>
        <taxon>Tylenchomorpha</taxon>
        <taxon>Tylenchoidea</taxon>
        <taxon>Heteroderidae</taxon>
        <taxon>Heteroderinae</taxon>
        <taxon>Globodera</taxon>
    </lineage>
</organism>
<protein>
    <submittedName>
        <fullName evidence="3">Secreted protein</fullName>
    </submittedName>
</protein>
<feature type="chain" id="PRO_5037448284" evidence="1">
    <location>
        <begin position="23"/>
        <end position="153"/>
    </location>
</feature>
<feature type="signal peptide" evidence="1">
    <location>
        <begin position="1"/>
        <end position="22"/>
    </location>
</feature>
<dbReference type="Proteomes" id="UP000887572">
    <property type="component" value="Unplaced"/>
</dbReference>
<accession>A0A914HQI8</accession>
<evidence type="ECO:0000256" key="1">
    <source>
        <dbReference type="SAM" id="SignalP"/>
    </source>
</evidence>
<reference evidence="3" key="1">
    <citation type="submission" date="2022-11" db="UniProtKB">
        <authorList>
            <consortium name="WormBaseParasite"/>
        </authorList>
    </citation>
    <scope>IDENTIFICATION</scope>
</reference>